<comment type="caution">
    <text evidence="1">The sequence shown here is derived from an EMBL/GenBank/DDBJ whole genome shotgun (WGS) entry which is preliminary data.</text>
</comment>
<dbReference type="EMBL" id="CAKXZS010000024">
    <property type="protein sequence ID" value="CAH2402768.1"/>
    <property type="molecule type" value="Genomic_DNA"/>
</dbReference>
<gene>
    <name evidence="1" type="ORF">MES4922_300042</name>
</gene>
<name>A0ABN8K0F3_9HYPH</name>
<dbReference type="Proteomes" id="UP001152604">
    <property type="component" value="Unassembled WGS sequence"/>
</dbReference>
<reference evidence="1" key="1">
    <citation type="submission" date="2022-03" db="EMBL/GenBank/DDBJ databases">
        <authorList>
            <person name="Brunel B."/>
        </authorList>
    </citation>
    <scope>NUCLEOTIDE SEQUENCE</scope>
    <source>
        <strain evidence="1">STM4922sample</strain>
    </source>
</reference>
<evidence type="ECO:0000313" key="2">
    <source>
        <dbReference type="Proteomes" id="UP001152604"/>
    </source>
</evidence>
<evidence type="ECO:0008006" key="3">
    <source>
        <dbReference type="Google" id="ProtNLM"/>
    </source>
</evidence>
<dbReference type="RefSeq" id="WP_254026286.1">
    <property type="nucleotide sequence ID" value="NZ_CAKXZS010000024.1"/>
</dbReference>
<sequence>MTNRHDKLIADAAKKILAPLGFRRKGRSRVWLLDHGWWLTVVEFQPSGWAKGSGLNVAAHWLWIEQEHLSFDYFRRSEPFIEYTSDAQFEPEATRLADSAAHEANRLDQTFISIEAAATVLAMEERGLPEQAQGSWAAYDAGMAMALSGRTDDATALFNSVRDERVRPAVARVEKLLSDPVEFRREADNLIAVHRKVVGLVPRQ</sequence>
<proteinExistence type="predicted"/>
<accession>A0ABN8K0F3</accession>
<organism evidence="1 2">
    <name type="scientific">Mesorhizobium ventifaucium</name>
    <dbReference type="NCBI Taxonomy" id="666020"/>
    <lineage>
        <taxon>Bacteria</taxon>
        <taxon>Pseudomonadati</taxon>
        <taxon>Pseudomonadota</taxon>
        <taxon>Alphaproteobacteria</taxon>
        <taxon>Hyphomicrobiales</taxon>
        <taxon>Phyllobacteriaceae</taxon>
        <taxon>Mesorhizobium</taxon>
    </lineage>
</organism>
<evidence type="ECO:0000313" key="1">
    <source>
        <dbReference type="EMBL" id="CAH2402768.1"/>
    </source>
</evidence>
<keyword evidence="2" id="KW-1185">Reference proteome</keyword>
<protein>
    <recommendedName>
        <fullName evidence="3">DUF4304 domain-containing protein</fullName>
    </recommendedName>
</protein>